<sequence length="287" mass="31749">MAATICIGGFCIPVYALLPFALMLLQSFWAWFRKNVLGVDDSKIPENTRLIHVTSEQQFKELINKGKTTKRSVVVDFTATWCGPCRYISPVYHELSAKYPCSIFLKVDVDELKSVSSGCGVTAMPTFQFFRGGVKCDEVRGADKNALEACIQKHYVEVELPDDEKPAVVEAAAAAGESSKANVTSEEQWEQLMQLNQESSKALVVDFWATWCKPCVEIAPFFEELSARFPSAEFARVDVDELETVTEEFNVASLPSFKVFKGGKVVDELNGAIKSALESMVAKQASN</sequence>
<dbReference type="OMA" id="SWISHAM"/>
<name>H3HBL1_PHYRM</name>
<keyword evidence="5" id="KW-1185">Reference proteome</keyword>
<keyword evidence="2" id="KW-0812">Transmembrane</keyword>
<dbReference type="AlphaFoldDB" id="H3HBL1"/>
<dbReference type="VEuPathDB" id="FungiDB:KRP23_10254"/>
<dbReference type="Proteomes" id="UP000005238">
    <property type="component" value="Unassembled WGS sequence"/>
</dbReference>
<keyword evidence="2" id="KW-1133">Transmembrane helix</keyword>
<dbReference type="EMBL" id="DS566011">
    <property type="status" value="NOT_ANNOTATED_CDS"/>
    <property type="molecule type" value="Genomic_DNA"/>
</dbReference>
<dbReference type="FunFam" id="3.40.30.10:FF:000245">
    <property type="entry name" value="Thioredoxin"/>
    <property type="match status" value="2"/>
</dbReference>
<dbReference type="SUPFAM" id="SSF52833">
    <property type="entry name" value="Thioredoxin-like"/>
    <property type="match status" value="2"/>
</dbReference>
<dbReference type="InParanoid" id="H3HBL1"/>
<reference evidence="5" key="1">
    <citation type="journal article" date="2006" name="Science">
        <title>Phytophthora genome sequences uncover evolutionary origins and mechanisms of pathogenesis.</title>
        <authorList>
            <person name="Tyler B.M."/>
            <person name="Tripathy S."/>
            <person name="Zhang X."/>
            <person name="Dehal P."/>
            <person name="Jiang R.H."/>
            <person name="Aerts A."/>
            <person name="Arredondo F.D."/>
            <person name="Baxter L."/>
            <person name="Bensasson D."/>
            <person name="Beynon J.L."/>
            <person name="Chapman J."/>
            <person name="Damasceno C.M."/>
            <person name="Dorrance A.E."/>
            <person name="Dou D."/>
            <person name="Dickerman A.W."/>
            <person name="Dubchak I.L."/>
            <person name="Garbelotto M."/>
            <person name="Gijzen M."/>
            <person name="Gordon S.G."/>
            <person name="Govers F."/>
            <person name="Grunwald N.J."/>
            <person name="Huang W."/>
            <person name="Ivors K.L."/>
            <person name="Jones R.W."/>
            <person name="Kamoun S."/>
            <person name="Krampis K."/>
            <person name="Lamour K.H."/>
            <person name="Lee M.K."/>
            <person name="McDonald W.H."/>
            <person name="Medina M."/>
            <person name="Meijer H.J."/>
            <person name="Nordberg E.K."/>
            <person name="Maclean D.J."/>
            <person name="Ospina-Giraldo M.D."/>
            <person name="Morris P.F."/>
            <person name="Phuntumart V."/>
            <person name="Putnam N.H."/>
            <person name="Rash S."/>
            <person name="Rose J.K."/>
            <person name="Sakihama Y."/>
            <person name="Salamov A.A."/>
            <person name="Savidor A."/>
            <person name="Scheuring C.F."/>
            <person name="Smith B.M."/>
            <person name="Sobral B.W."/>
            <person name="Terry A."/>
            <person name="Torto-Alalibo T.A."/>
            <person name="Win J."/>
            <person name="Xu Z."/>
            <person name="Zhang H."/>
            <person name="Grigoriev I.V."/>
            <person name="Rokhsar D.S."/>
            <person name="Boore J.L."/>
        </authorList>
    </citation>
    <scope>NUCLEOTIDE SEQUENCE [LARGE SCALE GENOMIC DNA]</scope>
    <source>
        <strain evidence="5">Pr102</strain>
    </source>
</reference>
<dbReference type="PROSITE" id="PS51352">
    <property type="entry name" value="THIOREDOXIN_2"/>
    <property type="match status" value="2"/>
</dbReference>
<feature type="domain" description="Thioredoxin" evidence="3">
    <location>
        <begin position="159"/>
        <end position="287"/>
    </location>
</feature>
<keyword evidence="1" id="KW-1015">Disulfide bond</keyword>
<dbReference type="InterPro" id="IPR013766">
    <property type="entry name" value="Thioredoxin_domain"/>
</dbReference>
<dbReference type="EnsemblProtists" id="Phyra94259">
    <property type="protein sequence ID" value="Phyra94259"/>
    <property type="gene ID" value="Phyra94259"/>
</dbReference>
<dbReference type="InterPro" id="IPR017937">
    <property type="entry name" value="Thioredoxin_CS"/>
</dbReference>
<dbReference type="PRINTS" id="PR00421">
    <property type="entry name" value="THIOREDOXIN"/>
</dbReference>
<evidence type="ECO:0000256" key="1">
    <source>
        <dbReference type="ARBA" id="ARBA00023157"/>
    </source>
</evidence>
<feature type="transmembrane region" description="Helical" evidence="2">
    <location>
        <begin position="12"/>
        <end position="32"/>
    </location>
</feature>
<proteinExistence type="predicted"/>
<dbReference type="Pfam" id="PF00085">
    <property type="entry name" value="Thioredoxin"/>
    <property type="match status" value="2"/>
</dbReference>
<dbReference type="InterPro" id="IPR036249">
    <property type="entry name" value="Thioredoxin-like_sf"/>
</dbReference>
<keyword evidence="2" id="KW-0472">Membrane</keyword>
<dbReference type="Gene3D" id="3.40.30.10">
    <property type="entry name" value="Glutaredoxin"/>
    <property type="match status" value="2"/>
</dbReference>
<evidence type="ECO:0000256" key="2">
    <source>
        <dbReference type="SAM" id="Phobius"/>
    </source>
</evidence>
<accession>H3HBL1</accession>
<dbReference type="eggNOG" id="KOG0907">
    <property type="taxonomic scope" value="Eukaryota"/>
</dbReference>
<evidence type="ECO:0000313" key="4">
    <source>
        <dbReference type="EnsemblProtists" id="Phyra94259"/>
    </source>
</evidence>
<dbReference type="PANTHER" id="PTHR46115">
    <property type="entry name" value="THIOREDOXIN-LIKE PROTEIN 1"/>
    <property type="match status" value="1"/>
</dbReference>
<dbReference type="HOGENOM" id="CLU_967977_0_0_1"/>
<dbReference type="VEuPathDB" id="FungiDB:KRP22_6810"/>
<reference evidence="4" key="2">
    <citation type="submission" date="2015-06" db="UniProtKB">
        <authorList>
            <consortium name="EnsemblProtists"/>
        </authorList>
    </citation>
    <scope>IDENTIFICATION</scope>
    <source>
        <strain evidence="4">Pr102</strain>
    </source>
</reference>
<dbReference type="PROSITE" id="PS00194">
    <property type="entry name" value="THIOREDOXIN_1"/>
    <property type="match status" value="1"/>
</dbReference>
<dbReference type="eggNOG" id="KOG0908">
    <property type="taxonomic scope" value="Eukaryota"/>
</dbReference>
<organism evidence="4 5">
    <name type="scientific">Phytophthora ramorum</name>
    <name type="common">Sudden oak death agent</name>
    <dbReference type="NCBI Taxonomy" id="164328"/>
    <lineage>
        <taxon>Eukaryota</taxon>
        <taxon>Sar</taxon>
        <taxon>Stramenopiles</taxon>
        <taxon>Oomycota</taxon>
        <taxon>Peronosporomycetes</taxon>
        <taxon>Peronosporales</taxon>
        <taxon>Peronosporaceae</taxon>
        <taxon>Phytophthora</taxon>
    </lineage>
</organism>
<evidence type="ECO:0000259" key="3">
    <source>
        <dbReference type="PROSITE" id="PS51352"/>
    </source>
</evidence>
<evidence type="ECO:0000313" key="5">
    <source>
        <dbReference type="Proteomes" id="UP000005238"/>
    </source>
</evidence>
<dbReference type="STRING" id="164328.H3HBL1"/>
<dbReference type="CDD" id="cd02947">
    <property type="entry name" value="TRX_family"/>
    <property type="match status" value="2"/>
</dbReference>
<protein>
    <recommendedName>
        <fullName evidence="3">Thioredoxin domain-containing protein</fullName>
    </recommendedName>
</protein>
<feature type="domain" description="Thioredoxin" evidence="3">
    <location>
        <begin position="38"/>
        <end position="148"/>
    </location>
</feature>